<name>A0A8H7D3J9_9AGAR</name>
<dbReference type="Proteomes" id="UP000620124">
    <property type="component" value="Unassembled WGS sequence"/>
</dbReference>
<evidence type="ECO:0000313" key="1">
    <source>
        <dbReference type="EMBL" id="KAF7360190.1"/>
    </source>
</evidence>
<accession>A0A8H7D3J9</accession>
<proteinExistence type="predicted"/>
<protein>
    <submittedName>
        <fullName evidence="1">S-adenosyl-L-methionine-dependent methyltransferase</fullName>
    </submittedName>
</protein>
<dbReference type="EMBL" id="JACAZI010000005">
    <property type="protein sequence ID" value="KAF7360190.1"/>
    <property type="molecule type" value="Genomic_DNA"/>
</dbReference>
<dbReference type="OrthoDB" id="2748218at2759"/>
<keyword evidence="1" id="KW-0489">Methyltransferase</keyword>
<dbReference type="AlphaFoldDB" id="A0A8H7D3J9"/>
<reference evidence="1" key="1">
    <citation type="submission" date="2020-05" db="EMBL/GenBank/DDBJ databases">
        <title>Mycena genomes resolve the evolution of fungal bioluminescence.</title>
        <authorList>
            <person name="Tsai I.J."/>
        </authorList>
    </citation>
    <scope>NUCLEOTIDE SEQUENCE</scope>
    <source>
        <strain evidence="1">CCC161011</strain>
    </source>
</reference>
<keyword evidence="1" id="KW-0808">Transferase</keyword>
<evidence type="ECO:0000313" key="2">
    <source>
        <dbReference type="Proteomes" id="UP000620124"/>
    </source>
</evidence>
<gene>
    <name evidence="1" type="ORF">MVEN_00747700</name>
</gene>
<comment type="caution">
    <text evidence="1">The sequence shown here is derived from an EMBL/GenBank/DDBJ whole genome shotgun (WGS) entry which is preliminary data.</text>
</comment>
<organism evidence="1 2">
    <name type="scientific">Mycena venus</name>
    <dbReference type="NCBI Taxonomy" id="2733690"/>
    <lineage>
        <taxon>Eukaryota</taxon>
        <taxon>Fungi</taxon>
        <taxon>Dikarya</taxon>
        <taxon>Basidiomycota</taxon>
        <taxon>Agaricomycotina</taxon>
        <taxon>Agaricomycetes</taxon>
        <taxon>Agaricomycetidae</taxon>
        <taxon>Agaricales</taxon>
        <taxon>Marasmiineae</taxon>
        <taxon>Mycenaceae</taxon>
        <taxon>Mycena</taxon>
    </lineage>
</organism>
<dbReference type="GO" id="GO:0008168">
    <property type="term" value="F:methyltransferase activity"/>
    <property type="evidence" value="ECO:0007669"/>
    <property type="project" value="UniProtKB-KW"/>
</dbReference>
<dbReference type="GO" id="GO:0032259">
    <property type="term" value="P:methylation"/>
    <property type="evidence" value="ECO:0007669"/>
    <property type="project" value="UniProtKB-KW"/>
</dbReference>
<keyword evidence="2" id="KW-1185">Reference proteome</keyword>
<sequence length="131" mass="14964">MSSYLLPLDQATLVFFPPQMRDGGDLHEPTVVQVMMKMRSQSRSPTQEEVATYHDAQGGDHKTQAAVETILIENLIMSLKKTIEIEGDGYLLVGEKKDWVYGRGLSLKWGDEKIRPGAEKWVFYFRLFKKA</sequence>